<dbReference type="InterPro" id="IPR018247">
    <property type="entry name" value="EF_Hand_1_Ca_BS"/>
</dbReference>
<dbReference type="PRINTS" id="PR01697">
    <property type="entry name" value="PARVALBUMIN"/>
</dbReference>
<dbReference type="OrthoDB" id="26525at2759"/>
<feature type="binding site" evidence="5">
    <location>
        <position position="95"/>
    </location>
    <ligand>
        <name>Ca(2+)</name>
        <dbReference type="ChEBI" id="CHEBI:29108"/>
        <label>2</label>
    </ligand>
</feature>
<evidence type="ECO:0000256" key="2">
    <source>
        <dbReference type="ARBA" id="ARBA00022723"/>
    </source>
</evidence>
<protein>
    <recommendedName>
        <fullName evidence="6">Parvalbumin</fullName>
    </recommendedName>
</protein>
<dbReference type="GO" id="GO:0005737">
    <property type="term" value="C:cytoplasm"/>
    <property type="evidence" value="ECO:0007669"/>
    <property type="project" value="TreeGrafter"/>
</dbReference>
<proteinExistence type="inferred from homology"/>
<feature type="binding site" evidence="5">
    <location>
        <position position="97"/>
    </location>
    <ligand>
        <name>Ca(2+)</name>
        <dbReference type="ChEBI" id="CHEBI:29108"/>
        <label>2</label>
    </ligand>
</feature>
<keyword evidence="2 5" id="KW-0479">Metal-binding</keyword>
<evidence type="ECO:0000259" key="7">
    <source>
        <dbReference type="PROSITE" id="PS50222"/>
    </source>
</evidence>
<comment type="function">
    <text evidence="6">In muscle, parvalbumin is thought to be involved in relaxation after contraction. It binds two calcium ions.</text>
</comment>
<dbReference type="PROSITE" id="PS00018">
    <property type="entry name" value="EF_HAND_1"/>
    <property type="match status" value="1"/>
</dbReference>
<keyword evidence="3" id="KW-0677">Repeat</keyword>
<evidence type="ECO:0000256" key="1">
    <source>
        <dbReference type="ARBA" id="ARBA00009753"/>
    </source>
</evidence>
<dbReference type="InterPro" id="IPR008080">
    <property type="entry name" value="Parvalbumin"/>
</dbReference>
<feature type="binding site" evidence="5">
    <location>
        <position position="91"/>
    </location>
    <ligand>
        <name>Ca(2+)</name>
        <dbReference type="ChEBI" id="CHEBI:29108"/>
        <label>2</label>
    </ligand>
</feature>
<dbReference type="SUPFAM" id="SSF47473">
    <property type="entry name" value="EF-hand"/>
    <property type="match status" value="1"/>
</dbReference>
<dbReference type="AlphaFoldDB" id="A0A2G9RH91"/>
<gene>
    <name evidence="8" type="ORF">AB205_0194320</name>
</gene>
<dbReference type="Gene3D" id="1.10.238.10">
    <property type="entry name" value="EF-hand"/>
    <property type="match status" value="1"/>
</dbReference>
<evidence type="ECO:0000313" key="8">
    <source>
        <dbReference type="EMBL" id="PIO26611.1"/>
    </source>
</evidence>
<sequence length="100" mass="10812">MHMTDVLPAGDISKAVEAFAAPDSFNHKKFFEMCGLKSKGPDVMKQVFGILDQDRSGFIEEDELCLMLKGFTPNARSLSVKETTALLAAGDKDGDGKIGM</sequence>
<feature type="binding site" evidence="5">
    <location>
        <position position="56"/>
    </location>
    <ligand>
        <name>Ca(2+)</name>
        <dbReference type="ChEBI" id="CHEBI:29108"/>
        <label>1</label>
    </ligand>
</feature>
<dbReference type="Pfam" id="PF13499">
    <property type="entry name" value="EF-hand_7"/>
    <property type="match status" value="1"/>
</dbReference>
<evidence type="ECO:0000256" key="6">
    <source>
        <dbReference type="RuleBase" id="RU368048"/>
    </source>
</evidence>
<dbReference type="GO" id="GO:0005509">
    <property type="term" value="F:calcium ion binding"/>
    <property type="evidence" value="ECO:0007669"/>
    <property type="project" value="UniProtKB-UniRule"/>
</dbReference>
<dbReference type="InterPro" id="IPR002048">
    <property type="entry name" value="EF_hand_dom"/>
</dbReference>
<dbReference type="EMBL" id="KV941505">
    <property type="protein sequence ID" value="PIO26611.1"/>
    <property type="molecule type" value="Genomic_DNA"/>
</dbReference>
<comment type="similarity">
    <text evidence="1 6">Belongs to the parvalbumin family.</text>
</comment>
<evidence type="ECO:0000256" key="4">
    <source>
        <dbReference type="ARBA" id="ARBA00022837"/>
    </source>
</evidence>
<evidence type="ECO:0000313" key="9">
    <source>
        <dbReference type="Proteomes" id="UP000228934"/>
    </source>
</evidence>
<feature type="binding site" evidence="5">
    <location>
        <position position="54"/>
    </location>
    <ligand>
        <name>Ca(2+)</name>
        <dbReference type="ChEBI" id="CHEBI:29108"/>
        <label>1</label>
    </ligand>
</feature>
<feature type="binding site" evidence="5">
    <location>
        <position position="58"/>
    </location>
    <ligand>
        <name>Ca(2+)</name>
        <dbReference type="ChEBI" id="CHEBI:29108"/>
        <label>1</label>
    </ligand>
</feature>
<evidence type="ECO:0000256" key="3">
    <source>
        <dbReference type="ARBA" id="ARBA00022737"/>
    </source>
</evidence>
<dbReference type="InterPro" id="IPR011992">
    <property type="entry name" value="EF-hand-dom_pair"/>
</dbReference>
<dbReference type="PROSITE" id="PS50222">
    <property type="entry name" value="EF_HAND_2"/>
    <property type="match status" value="1"/>
</dbReference>
<evidence type="ECO:0000256" key="5">
    <source>
        <dbReference type="PIRSR" id="PIRSR608080-1"/>
    </source>
</evidence>
<reference evidence="9" key="1">
    <citation type="journal article" date="2017" name="Nat. Commun.">
        <title>The North American bullfrog draft genome provides insight into hormonal regulation of long noncoding RNA.</title>
        <authorList>
            <person name="Hammond S.A."/>
            <person name="Warren R.L."/>
            <person name="Vandervalk B.P."/>
            <person name="Kucuk E."/>
            <person name="Khan H."/>
            <person name="Gibb E.A."/>
            <person name="Pandoh P."/>
            <person name="Kirk H."/>
            <person name="Zhao Y."/>
            <person name="Jones M."/>
            <person name="Mungall A.J."/>
            <person name="Coope R."/>
            <person name="Pleasance S."/>
            <person name="Moore R.A."/>
            <person name="Holt R.A."/>
            <person name="Round J.M."/>
            <person name="Ohora S."/>
            <person name="Walle B.V."/>
            <person name="Veldhoen N."/>
            <person name="Helbing C.C."/>
            <person name="Birol I."/>
        </authorList>
    </citation>
    <scope>NUCLEOTIDE SEQUENCE [LARGE SCALE GENOMIC DNA]</scope>
</reference>
<dbReference type="PANTHER" id="PTHR11653">
    <property type="entry name" value="PARVALBUMIN ALPHA"/>
    <property type="match status" value="1"/>
</dbReference>
<name>A0A2G9RH91_AQUCT</name>
<feature type="binding site" evidence="5">
    <location>
        <position position="63"/>
    </location>
    <ligand>
        <name>Ca(2+)</name>
        <dbReference type="ChEBI" id="CHEBI:29108"/>
        <label>1</label>
    </ligand>
</feature>
<dbReference type="FunFam" id="1.10.238.10:FF:000060">
    <property type="entry name" value="Parvalbumin, thymic"/>
    <property type="match status" value="1"/>
</dbReference>
<feature type="binding site" evidence="5">
    <location>
        <position position="93"/>
    </location>
    <ligand>
        <name>Ca(2+)</name>
        <dbReference type="ChEBI" id="CHEBI:29108"/>
        <label>2</label>
    </ligand>
</feature>
<organism evidence="8 9">
    <name type="scientific">Aquarana catesbeiana</name>
    <name type="common">American bullfrog</name>
    <name type="synonym">Rana catesbeiana</name>
    <dbReference type="NCBI Taxonomy" id="8400"/>
    <lineage>
        <taxon>Eukaryota</taxon>
        <taxon>Metazoa</taxon>
        <taxon>Chordata</taxon>
        <taxon>Craniata</taxon>
        <taxon>Vertebrata</taxon>
        <taxon>Euteleostomi</taxon>
        <taxon>Amphibia</taxon>
        <taxon>Batrachia</taxon>
        <taxon>Anura</taxon>
        <taxon>Neobatrachia</taxon>
        <taxon>Ranoidea</taxon>
        <taxon>Ranidae</taxon>
        <taxon>Aquarana</taxon>
    </lineage>
</organism>
<dbReference type="PANTHER" id="PTHR11653:SF2">
    <property type="entry name" value="PARVALBUMIN ALPHA"/>
    <property type="match status" value="1"/>
</dbReference>
<keyword evidence="9" id="KW-1185">Reference proteome</keyword>
<accession>A0A2G9RH91</accession>
<keyword evidence="4 5" id="KW-0106">Calcium</keyword>
<dbReference type="SMART" id="SM00054">
    <property type="entry name" value="EFh"/>
    <property type="match status" value="1"/>
</dbReference>
<dbReference type="Proteomes" id="UP000228934">
    <property type="component" value="Unassembled WGS sequence"/>
</dbReference>
<feature type="domain" description="EF-hand" evidence="7">
    <location>
        <begin position="39"/>
        <end position="74"/>
    </location>
</feature>
<feature type="binding site" evidence="5">
    <location>
        <position position="52"/>
    </location>
    <ligand>
        <name>Ca(2+)</name>
        <dbReference type="ChEBI" id="CHEBI:29108"/>
        <label>1</label>
    </ligand>
</feature>
<feature type="non-terminal residue" evidence="8">
    <location>
        <position position="100"/>
    </location>
</feature>